<name>A0A6P8YVP6_THRPL</name>
<sequence length="122" mass="13116">MGCSVHWQPATGRRKNLSRLHRSSVWPSVMRTAVYLSAVAAVAALASGEATSASNQVGPRVVTNGTSAITGRRFFCSNQCTTPNCRCIDCYTPNCVLGPEKCGKYCICTCSFDGILDSMKEQ</sequence>
<reference evidence="2" key="1">
    <citation type="submission" date="2025-08" db="UniProtKB">
        <authorList>
            <consortium name="RefSeq"/>
        </authorList>
    </citation>
    <scope>IDENTIFICATION</scope>
    <source>
        <tissue evidence="2">Total insect</tissue>
    </source>
</reference>
<dbReference type="RefSeq" id="XP_034241605.1">
    <property type="nucleotide sequence ID" value="XM_034385714.1"/>
</dbReference>
<accession>A0A6P8YVP6</accession>
<organism evidence="2">
    <name type="scientific">Thrips palmi</name>
    <name type="common">Melon thrips</name>
    <dbReference type="NCBI Taxonomy" id="161013"/>
    <lineage>
        <taxon>Eukaryota</taxon>
        <taxon>Metazoa</taxon>
        <taxon>Ecdysozoa</taxon>
        <taxon>Arthropoda</taxon>
        <taxon>Hexapoda</taxon>
        <taxon>Insecta</taxon>
        <taxon>Pterygota</taxon>
        <taxon>Neoptera</taxon>
        <taxon>Paraneoptera</taxon>
        <taxon>Thysanoptera</taxon>
        <taxon>Terebrantia</taxon>
        <taxon>Thripoidea</taxon>
        <taxon>Thripidae</taxon>
        <taxon>Thrips</taxon>
    </lineage>
</organism>
<gene>
    <name evidence="2" type="primary">LOC117645478</name>
</gene>
<evidence type="ECO:0000313" key="2">
    <source>
        <dbReference type="RefSeq" id="XP_034241605.1"/>
    </source>
</evidence>
<dbReference type="GeneID" id="117645478"/>
<dbReference type="InParanoid" id="A0A6P8YVP6"/>
<dbReference type="KEGG" id="tpal:117645478"/>
<proteinExistence type="predicted"/>
<dbReference type="AlphaFoldDB" id="A0A6P8YVP6"/>
<protein>
    <submittedName>
        <fullName evidence="2">Uncharacterized protein LOC117645478 isoform X1</fullName>
    </submittedName>
</protein>
<evidence type="ECO:0000313" key="1">
    <source>
        <dbReference type="Proteomes" id="UP000515158"/>
    </source>
</evidence>
<keyword evidence="1" id="KW-1185">Reference proteome</keyword>
<dbReference type="Proteomes" id="UP000515158">
    <property type="component" value="Unplaced"/>
</dbReference>